<organism evidence="1 2">
    <name type="scientific">Desulforamulus profundi</name>
    <dbReference type="NCBI Taxonomy" id="1383067"/>
    <lineage>
        <taxon>Bacteria</taxon>
        <taxon>Bacillati</taxon>
        <taxon>Bacillota</taxon>
        <taxon>Clostridia</taxon>
        <taxon>Eubacteriales</taxon>
        <taxon>Peptococcaceae</taxon>
        <taxon>Desulforamulus</taxon>
    </lineage>
</organism>
<protein>
    <submittedName>
        <fullName evidence="1">Uncharacterized protein</fullName>
    </submittedName>
</protein>
<evidence type="ECO:0000313" key="2">
    <source>
        <dbReference type="Proteomes" id="UP000222564"/>
    </source>
</evidence>
<reference evidence="1 2" key="1">
    <citation type="submission" date="2013-09" db="EMBL/GenBank/DDBJ databases">
        <title>Biodegradation of hydrocarbons in the deep terrestrial subsurface : characterization of a microbial consortium composed of two Desulfotomaculum species originating from a deep geological formation.</title>
        <authorList>
            <person name="Aullo T."/>
            <person name="Berlendis S."/>
            <person name="Lascourreges J.-F."/>
            <person name="Dessort D."/>
            <person name="Saint-Laurent S."/>
            <person name="Schraauwers B."/>
            <person name="Mas J."/>
            <person name="Magot M."/>
            <person name="Ranchou-Peyruse A."/>
        </authorList>
    </citation>
    <scope>NUCLEOTIDE SEQUENCE [LARGE SCALE GENOMIC DNA]</scope>
    <source>
        <strain evidence="1 2">Bs107</strain>
    </source>
</reference>
<gene>
    <name evidence="1" type="ORF">P378_06940</name>
</gene>
<sequence length="126" mass="14477">MSVSFSDFRLRYCSISPTLLHSLPERLLFDIFVYPWLNNHKGRVVEESRFFTNKGPAAEAAAKSPAGRVFTNFARHPLATVKETGAGYLVSWTDLRYRYRGRHPFTAYTRLDKDLNILDSGLAQKY</sequence>
<name>A0A2C6L356_9FIRM</name>
<dbReference type="EMBL" id="AWQQ01000042">
    <property type="protein sequence ID" value="PHJ38851.1"/>
    <property type="molecule type" value="Genomic_DNA"/>
</dbReference>
<comment type="caution">
    <text evidence="1">The sequence shown here is derived from an EMBL/GenBank/DDBJ whole genome shotgun (WGS) entry which is preliminary data.</text>
</comment>
<dbReference type="AlphaFoldDB" id="A0A2C6L356"/>
<keyword evidence="2" id="KW-1185">Reference proteome</keyword>
<evidence type="ECO:0000313" key="1">
    <source>
        <dbReference type="EMBL" id="PHJ38851.1"/>
    </source>
</evidence>
<proteinExistence type="predicted"/>
<accession>A0A2C6L356</accession>
<dbReference type="Proteomes" id="UP000222564">
    <property type="component" value="Unassembled WGS sequence"/>
</dbReference>